<feature type="domain" description="Hemerythrin-like" evidence="1">
    <location>
        <begin position="5"/>
        <end position="137"/>
    </location>
</feature>
<protein>
    <submittedName>
        <fullName evidence="2">Hemerythrin</fullName>
    </submittedName>
</protein>
<sequence length="183" mass="21234">MKPKDNLMHDHKKIEVMLGILTKIGENIRKHQNPVLEEIDQIIEFLRLFADKLHHGKEETIYFPALFEYGMANENSPAAVMLFEHEVGRGYIRDMASAVESLKKGEKNAANLLAESIESYVELMENHILKENTILFSIGDKLIPPPKQEILYKDCQLMDSKFGEDQHQRFNELLHQLEKKYLA</sequence>
<dbReference type="Gene3D" id="1.20.120.520">
    <property type="entry name" value="nmb1532 protein domain like"/>
    <property type="match status" value="1"/>
</dbReference>
<proteinExistence type="predicted"/>
<dbReference type="RefSeq" id="WP_353333393.1">
    <property type="nucleotide sequence ID" value="NZ_AP028055.1"/>
</dbReference>
<keyword evidence="3" id="KW-1185">Reference proteome</keyword>
<gene>
    <name evidence="2" type="ORF">BSYN_07140</name>
</gene>
<dbReference type="PANTHER" id="PTHR39966">
    <property type="entry name" value="BLL2471 PROTEIN-RELATED"/>
    <property type="match status" value="1"/>
</dbReference>
<accession>A0ABM8IG17</accession>
<dbReference type="EMBL" id="AP028055">
    <property type="protein sequence ID" value="BEG98449.1"/>
    <property type="molecule type" value="Genomic_DNA"/>
</dbReference>
<reference evidence="2 3" key="1">
    <citation type="submission" date="2023-04" db="EMBL/GenBank/DDBJ databases">
        <title>Draft genome sequence of acteroides sedimenti strain YN3PY1.</title>
        <authorList>
            <person name="Yoshida N."/>
        </authorList>
    </citation>
    <scope>NUCLEOTIDE SEQUENCE [LARGE SCALE GENOMIC DNA]</scope>
    <source>
        <strain evidence="2 3">YN3PY1</strain>
    </source>
</reference>
<dbReference type="CDD" id="cd12108">
    <property type="entry name" value="Hr-like"/>
    <property type="match status" value="1"/>
</dbReference>
<dbReference type="Pfam" id="PF01814">
    <property type="entry name" value="Hemerythrin"/>
    <property type="match status" value="1"/>
</dbReference>
<dbReference type="InterPro" id="IPR012312">
    <property type="entry name" value="Hemerythrin-like"/>
</dbReference>
<evidence type="ECO:0000259" key="1">
    <source>
        <dbReference type="Pfam" id="PF01814"/>
    </source>
</evidence>
<evidence type="ECO:0000313" key="3">
    <source>
        <dbReference type="Proteomes" id="UP001496674"/>
    </source>
</evidence>
<name>A0ABM8IG17_9BACE</name>
<dbReference type="PANTHER" id="PTHR39966:SF1">
    <property type="entry name" value="HEMERYTHRIN-LIKE DOMAIN-CONTAINING PROTEIN"/>
    <property type="match status" value="1"/>
</dbReference>
<dbReference type="Proteomes" id="UP001496674">
    <property type="component" value="Chromosome"/>
</dbReference>
<evidence type="ECO:0000313" key="2">
    <source>
        <dbReference type="EMBL" id="BEG98449.1"/>
    </source>
</evidence>
<organism evidence="2 3">
    <name type="scientific">Bacteroides sedimenti</name>
    <dbReference type="NCBI Taxonomy" id="2136147"/>
    <lineage>
        <taxon>Bacteria</taxon>
        <taxon>Pseudomonadati</taxon>
        <taxon>Bacteroidota</taxon>
        <taxon>Bacteroidia</taxon>
        <taxon>Bacteroidales</taxon>
        <taxon>Bacteroidaceae</taxon>
        <taxon>Bacteroides</taxon>
    </lineage>
</organism>